<dbReference type="InterPro" id="IPR016181">
    <property type="entry name" value="Acyl_CoA_acyltransferase"/>
</dbReference>
<feature type="domain" description="N-acetyltransferase" evidence="1">
    <location>
        <begin position="18"/>
        <end position="175"/>
    </location>
</feature>
<name>A0ABQ1M778_9BACT</name>
<sequence>MPITSFNLQPHHLKHEILSLKPLKKEDFEALFEVASDPEIWTQHPNKTRYQRDQFENYFKGAIESGGAFLILNSKSQIIGCSRYYNYDPDSNSIFIGYTFLGKNYWGQGYNRAFKTLMLDYILEYVDKVNFHVGTTNYRSQQAMKKLGAVKTGEIEVPYYSEPISKNFIYEISKESWKKTNAN</sequence>
<proteinExistence type="predicted"/>
<accession>A0ABQ1M778</accession>
<protein>
    <submittedName>
        <fullName evidence="2">Acetyltransferase</fullName>
    </submittedName>
</protein>
<dbReference type="RefSeq" id="WP_188462847.1">
    <property type="nucleotide sequence ID" value="NZ_BAABHU010000005.1"/>
</dbReference>
<dbReference type="SUPFAM" id="SSF55729">
    <property type="entry name" value="Acyl-CoA N-acyltransferases (Nat)"/>
    <property type="match status" value="1"/>
</dbReference>
<evidence type="ECO:0000313" key="3">
    <source>
        <dbReference type="Proteomes" id="UP000636010"/>
    </source>
</evidence>
<gene>
    <name evidence="2" type="ORF">GCM10011506_19690</name>
</gene>
<keyword evidence="3" id="KW-1185">Reference proteome</keyword>
<evidence type="ECO:0000259" key="1">
    <source>
        <dbReference type="PROSITE" id="PS51186"/>
    </source>
</evidence>
<dbReference type="CDD" id="cd04301">
    <property type="entry name" value="NAT_SF"/>
    <property type="match status" value="1"/>
</dbReference>
<evidence type="ECO:0000313" key="2">
    <source>
        <dbReference type="EMBL" id="GGC34286.1"/>
    </source>
</evidence>
<dbReference type="Proteomes" id="UP000636010">
    <property type="component" value="Unassembled WGS sequence"/>
</dbReference>
<reference evidence="3" key="1">
    <citation type="journal article" date="2019" name="Int. J. Syst. Evol. Microbiol.">
        <title>The Global Catalogue of Microorganisms (GCM) 10K type strain sequencing project: providing services to taxonomists for standard genome sequencing and annotation.</title>
        <authorList>
            <consortium name="The Broad Institute Genomics Platform"/>
            <consortium name="The Broad Institute Genome Sequencing Center for Infectious Disease"/>
            <person name="Wu L."/>
            <person name="Ma J."/>
        </authorList>
    </citation>
    <scope>NUCLEOTIDE SEQUENCE [LARGE SCALE GENOMIC DNA]</scope>
    <source>
        <strain evidence="3">CGMCC 1.10832</strain>
    </source>
</reference>
<dbReference type="Pfam" id="PF13302">
    <property type="entry name" value="Acetyltransf_3"/>
    <property type="match status" value="1"/>
</dbReference>
<dbReference type="PANTHER" id="PTHR43610">
    <property type="entry name" value="BLL6696 PROTEIN"/>
    <property type="match status" value="1"/>
</dbReference>
<organism evidence="2 3">
    <name type="scientific">Marivirga lumbricoides</name>
    <dbReference type="NCBI Taxonomy" id="1046115"/>
    <lineage>
        <taxon>Bacteria</taxon>
        <taxon>Pseudomonadati</taxon>
        <taxon>Bacteroidota</taxon>
        <taxon>Cytophagia</taxon>
        <taxon>Cytophagales</taxon>
        <taxon>Marivirgaceae</taxon>
        <taxon>Marivirga</taxon>
    </lineage>
</organism>
<dbReference type="PANTHER" id="PTHR43610:SF1">
    <property type="entry name" value="N-ACETYLTRANSFERASE DOMAIN-CONTAINING PROTEIN"/>
    <property type="match status" value="1"/>
</dbReference>
<dbReference type="InterPro" id="IPR000182">
    <property type="entry name" value="GNAT_dom"/>
</dbReference>
<dbReference type="EMBL" id="BMEC01000005">
    <property type="protein sequence ID" value="GGC34286.1"/>
    <property type="molecule type" value="Genomic_DNA"/>
</dbReference>
<comment type="caution">
    <text evidence="2">The sequence shown here is derived from an EMBL/GenBank/DDBJ whole genome shotgun (WGS) entry which is preliminary data.</text>
</comment>
<dbReference type="Gene3D" id="3.40.630.30">
    <property type="match status" value="1"/>
</dbReference>
<dbReference type="PROSITE" id="PS51186">
    <property type="entry name" value="GNAT"/>
    <property type="match status" value="1"/>
</dbReference>